<dbReference type="Gene3D" id="3.30.2310.20">
    <property type="entry name" value="RelE-like"/>
    <property type="match status" value="1"/>
</dbReference>
<reference evidence="3" key="1">
    <citation type="submission" date="2017-06" db="EMBL/GenBank/DDBJ databases">
        <authorList>
            <person name="Cremers G."/>
        </authorList>
    </citation>
    <scope>NUCLEOTIDE SEQUENCE [LARGE SCALE GENOMIC DNA]</scope>
</reference>
<accession>A0A284VNF8</accession>
<dbReference type="AlphaFoldDB" id="A0A284VNF8"/>
<dbReference type="RefSeq" id="WP_096205299.1">
    <property type="nucleotide sequence ID" value="NZ_FZMP01000117.1"/>
</dbReference>
<name>A0A284VNF8_9EURY</name>
<dbReference type="SUPFAM" id="SSF143011">
    <property type="entry name" value="RelE-like"/>
    <property type="match status" value="1"/>
</dbReference>
<sequence>MYELIIKEQFDKSFSKIKDVKTKRQIWNKILELKTRAPIGKKLVGNPYWSIHIGKFRVIYVFHKHSQEIEIIDILSRKHEYREI</sequence>
<dbReference type="InterPro" id="IPR035093">
    <property type="entry name" value="RelE/ParE_toxin_dom_sf"/>
</dbReference>
<dbReference type="STRING" id="1392998.ANME2D_01500"/>
<evidence type="ECO:0000313" key="2">
    <source>
        <dbReference type="EMBL" id="SNQ60804.1"/>
    </source>
</evidence>
<keyword evidence="3" id="KW-1185">Reference proteome</keyword>
<keyword evidence="1" id="KW-1277">Toxin-antitoxin system</keyword>
<evidence type="ECO:0000256" key="1">
    <source>
        <dbReference type="ARBA" id="ARBA00022649"/>
    </source>
</evidence>
<dbReference type="EMBL" id="FZMP01000117">
    <property type="protein sequence ID" value="SNQ60804.1"/>
    <property type="molecule type" value="Genomic_DNA"/>
</dbReference>
<organism evidence="2 3">
    <name type="scientific">Candidatus Methanoperedens nitratireducens</name>
    <dbReference type="NCBI Taxonomy" id="1392998"/>
    <lineage>
        <taxon>Archaea</taxon>
        <taxon>Methanobacteriati</taxon>
        <taxon>Methanobacteriota</taxon>
        <taxon>Stenosarchaea group</taxon>
        <taxon>Methanomicrobia</taxon>
        <taxon>Methanosarcinales</taxon>
        <taxon>ANME-2 cluster</taxon>
        <taxon>Candidatus Methanoperedentaceae</taxon>
        <taxon>Candidatus Methanoperedens</taxon>
    </lineage>
</organism>
<dbReference type="OrthoDB" id="372802at2157"/>
<gene>
    <name evidence="2" type="ORF">MNV_2030006</name>
</gene>
<protein>
    <submittedName>
        <fullName evidence="2">Putative Plasmid stabilization system</fullName>
    </submittedName>
</protein>
<evidence type="ECO:0000313" key="3">
    <source>
        <dbReference type="Proteomes" id="UP000218615"/>
    </source>
</evidence>
<dbReference type="Proteomes" id="UP000218615">
    <property type="component" value="Unassembled WGS sequence"/>
</dbReference>
<proteinExistence type="predicted"/>
<dbReference type="InterPro" id="IPR007712">
    <property type="entry name" value="RelE/ParE_toxin"/>
</dbReference>
<dbReference type="Pfam" id="PF05016">
    <property type="entry name" value="ParE_toxin"/>
    <property type="match status" value="1"/>
</dbReference>